<sequence>MNDRFEKRKSQLIPALAVVGTITAIATVNKITVKPASKFIRLLFNGVYPGPKNYDEIKKQTIVIKDIDYGSKIENGIMDINMPLDNLNEKKPLIVLLHGGGFIGGSKEATAAYARTLSSHGYIVANVEYAFAPEHTYPTPIIQVSKAISYLKEKSEMFNVDINNIFIAGGSAGAQIASQIAAIQTNKKLSDIMEIDPVLTKDELKGVILFCGLYNMSNVSETGFPGIKEYLWAYTGEKDFKNYERLDEISTVKHITEDYPPTFITAGDMDKLESQSKELVESLKDNNVSCTSLFFNDKRLLHQYQFMLWTKEAINTLEKVVNFINNRVEK</sequence>
<proteinExistence type="inferred from homology"/>
<dbReference type="PROSITE" id="PS01173">
    <property type="entry name" value="LIPASE_GDXG_HIS"/>
    <property type="match status" value="1"/>
</dbReference>
<dbReference type="InterPro" id="IPR049492">
    <property type="entry name" value="BD-FAE-like_dom"/>
</dbReference>
<evidence type="ECO:0000313" key="4">
    <source>
        <dbReference type="EMBL" id="MBC5628302.1"/>
    </source>
</evidence>
<feature type="domain" description="BD-FAE-like" evidence="3">
    <location>
        <begin position="78"/>
        <end position="282"/>
    </location>
</feature>
<comment type="similarity">
    <text evidence="1">Belongs to the 'GDXG' lipolytic enzyme family.</text>
</comment>
<gene>
    <name evidence="4" type="ORF">H8S20_05275</name>
</gene>
<evidence type="ECO:0000256" key="2">
    <source>
        <dbReference type="ARBA" id="ARBA00022801"/>
    </source>
</evidence>
<dbReference type="EMBL" id="JACOOO010000005">
    <property type="protein sequence ID" value="MBC5628302.1"/>
    <property type="molecule type" value="Genomic_DNA"/>
</dbReference>
<dbReference type="InterPro" id="IPR002168">
    <property type="entry name" value="Lipase_GDXG_HIS_AS"/>
</dbReference>
<dbReference type="Pfam" id="PF20434">
    <property type="entry name" value="BD-FAE"/>
    <property type="match status" value="1"/>
</dbReference>
<reference evidence="4 5" key="1">
    <citation type="submission" date="2020-08" db="EMBL/GenBank/DDBJ databases">
        <title>Genome public.</title>
        <authorList>
            <person name="Liu C."/>
            <person name="Sun Q."/>
        </authorList>
    </citation>
    <scope>NUCLEOTIDE SEQUENCE [LARGE SCALE GENOMIC DNA]</scope>
    <source>
        <strain evidence="4 5">NSJ-6</strain>
    </source>
</reference>
<accession>A0ABR7DAS6</accession>
<dbReference type="GO" id="GO:0016787">
    <property type="term" value="F:hydrolase activity"/>
    <property type="evidence" value="ECO:0007669"/>
    <property type="project" value="UniProtKB-KW"/>
</dbReference>
<keyword evidence="2 4" id="KW-0378">Hydrolase</keyword>
<name>A0ABR7DAS6_9CLOT</name>
<dbReference type="InterPro" id="IPR050300">
    <property type="entry name" value="GDXG_lipolytic_enzyme"/>
</dbReference>
<keyword evidence="5" id="KW-1185">Reference proteome</keyword>
<dbReference type="RefSeq" id="WP_186859461.1">
    <property type="nucleotide sequence ID" value="NZ_JACOOO010000005.1"/>
</dbReference>
<dbReference type="Proteomes" id="UP000596929">
    <property type="component" value="Unassembled WGS sequence"/>
</dbReference>
<dbReference type="Gene3D" id="3.40.50.1820">
    <property type="entry name" value="alpha/beta hydrolase"/>
    <property type="match status" value="1"/>
</dbReference>
<dbReference type="PANTHER" id="PTHR48081:SF6">
    <property type="entry name" value="PEPTIDASE S9 PROLYL OLIGOPEPTIDASE CATALYTIC DOMAIN-CONTAINING PROTEIN"/>
    <property type="match status" value="1"/>
</dbReference>
<protein>
    <submittedName>
        <fullName evidence="4">Alpha/beta hydrolase</fullName>
    </submittedName>
</protein>
<dbReference type="InterPro" id="IPR029058">
    <property type="entry name" value="AB_hydrolase_fold"/>
</dbReference>
<evidence type="ECO:0000259" key="3">
    <source>
        <dbReference type="Pfam" id="PF20434"/>
    </source>
</evidence>
<evidence type="ECO:0000256" key="1">
    <source>
        <dbReference type="ARBA" id="ARBA00010515"/>
    </source>
</evidence>
<organism evidence="4 5">
    <name type="scientific">Clostridium hominis</name>
    <dbReference type="NCBI Taxonomy" id="2763036"/>
    <lineage>
        <taxon>Bacteria</taxon>
        <taxon>Bacillati</taxon>
        <taxon>Bacillota</taxon>
        <taxon>Clostridia</taxon>
        <taxon>Eubacteriales</taxon>
        <taxon>Clostridiaceae</taxon>
        <taxon>Clostridium</taxon>
    </lineage>
</organism>
<dbReference type="PANTHER" id="PTHR48081">
    <property type="entry name" value="AB HYDROLASE SUPERFAMILY PROTEIN C4A8.06C"/>
    <property type="match status" value="1"/>
</dbReference>
<dbReference type="SUPFAM" id="SSF53474">
    <property type="entry name" value="alpha/beta-Hydrolases"/>
    <property type="match status" value="1"/>
</dbReference>
<comment type="caution">
    <text evidence="4">The sequence shown here is derived from an EMBL/GenBank/DDBJ whole genome shotgun (WGS) entry which is preliminary data.</text>
</comment>
<evidence type="ECO:0000313" key="5">
    <source>
        <dbReference type="Proteomes" id="UP000596929"/>
    </source>
</evidence>